<name>A7TJ93_VANPO</name>
<evidence type="ECO:0000256" key="8">
    <source>
        <dbReference type="SAM" id="Phobius"/>
    </source>
</evidence>
<dbReference type="AlphaFoldDB" id="A7TJ93"/>
<feature type="domain" description="PIG-P" evidence="9">
    <location>
        <begin position="26"/>
        <end position="155"/>
    </location>
</feature>
<comment type="subunit">
    <text evidence="7">Component of the phosphatidylinositol N-acetylglucosaminyltransferase (GPI-GlcNAc transferase) complex.</text>
</comment>
<evidence type="ECO:0000256" key="7">
    <source>
        <dbReference type="PIRNR" id="PIRNR008765"/>
    </source>
</evidence>
<dbReference type="Pfam" id="PF08510">
    <property type="entry name" value="PIG-P"/>
    <property type="match status" value="1"/>
</dbReference>
<protein>
    <recommendedName>
        <fullName evidence="7">Phosphatidylinositol N-acetylglucosaminyltransferase subunit GPI19</fullName>
        <ecNumber evidence="7">2.4.1.198</ecNumber>
    </recommendedName>
</protein>
<proteinExistence type="inferred from homology"/>
<dbReference type="eggNOG" id="KOG2257">
    <property type="taxonomic scope" value="Eukaryota"/>
</dbReference>
<dbReference type="InParanoid" id="A7TJ93"/>
<evidence type="ECO:0000256" key="2">
    <source>
        <dbReference type="ARBA" id="ARBA00004687"/>
    </source>
</evidence>
<sequence length="165" mass="19481">MNKEGDEILYESGWSTDLMNMNVSYTNEYFWFSRHFLTCSLLVFLIVWSLIPQDVDIWIIRKEFINDIMDILPQRSWLIYFECFVLMGMLWVYTALLMYNEDVLTPALDELRTITDAKGNVATEDDFNDFLDKHAFKESSGVIDLPITEVCEILYREQRTRSSKG</sequence>
<comment type="similarity">
    <text evidence="7">Belongs to the GPI19 family.</text>
</comment>
<evidence type="ECO:0000256" key="5">
    <source>
        <dbReference type="ARBA" id="ARBA00022989"/>
    </source>
</evidence>
<dbReference type="KEGG" id="vpo:Kpol_1004p37"/>
<comment type="subcellular location">
    <subcellularLocation>
        <location evidence="7">Endoplasmic reticulum membrane</location>
    </subcellularLocation>
    <subcellularLocation>
        <location evidence="1">Membrane</location>
        <topology evidence="1">Multi-pass membrane protein</topology>
    </subcellularLocation>
</comment>
<evidence type="ECO:0000256" key="6">
    <source>
        <dbReference type="ARBA" id="ARBA00023136"/>
    </source>
</evidence>
<keyword evidence="5 8" id="KW-1133">Transmembrane helix</keyword>
<dbReference type="PhylomeDB" id="A7TJ93"/>
<evidence type="ECO:0000256" key="3">
    <source>
        <dbReference type="ARBA" id="ARBA00022502"/>
    </source>
</evidence>
<dbReference type="InterPro" id="IPR016542">
    <property type="entry name" value="PIG-P_GPI19"/>
</dbReference>
<keyword evidence="4 8" id="KW-0812">Transmembrane</keyword>
<feature type="transmembrane region" description="Helical" evidence="8">
    <location>
        <begin position="77"/>
        <end position="99"/>
    </location>
</feature>
<keyword evidence="11" id="KW-1185">Reference proteome</keyword>
<dbReference type="UniPathway" id="UPA00196"/>
<dbReference type="PANTHER" id="PTHR46346:SF1">
    <property type="entry name" value="PHOSPHATIDYLINOSITOL N-ACETYLGLUCOSAMINYLTRANSFERASE SUBUNIT P"/>
    <property type="match status" value="1"/>
</dbReference>
<dbReference type="RefSeq" id="XP_001645520.1">
    <property type="nucleotide sequence ID" value="XM_001645470.1"/>
</dbReference>
<evidence type="ECO:0000313" key="10">
    <source>
        <dbReference type="EMBL" id="EDO17662.1"/>
    </source>
</evidence>
<keyword evidence="6 7" id="KW-0472">Membrane</keyword>
<feature type="transmembrane region" description="Helical" evidence="8">
    <location>
        <begin position="29"/>
        <end position="51"/>
    </location>
</feature>
<keyword evidence="7" id="KW-0256">Endoplasmic reticulum</keyword>
<dbReference type="OMA" id="RYWIICI"/>
<keyword evidence="7" id="KW-0808">Transferase</keyword>
<gene>
    <name evidence="10" type="ORF">Kpol_1004p37</name>
</gene>
<keyword evidence="3 7" id="KW-0337">GPI-anchor biosynthesis</keyword>
<dbReference type="HOGENOM" id="CLU_081616_4_0_1"/>
<dbReference type="InterPro" id="IPR052263">
    <property type="entry name" value="GPI_Anchor_Biosynth"/>
</dbReference>
<dbReference type="PANTHER" id="PTHR46346">
    <property type="entry name" value="PHOSPHATIDYLINOSITOL N-ACETYLGLUCOSAMINYLTRANSFERASE SUBUNIT P"/>
    <property type="match status" value="1"/>
</dbReference>
<dbReference type="EMBL" id="DS480400">
    <property type="protein sequence ID" value="EDO17662.1"/>
    <property type="molecule type" value="Genomic_DNA"/>
</dbReference>
<dbReference type="GeneID" id="5545902"/>
<evidence type="ECO:0000313" key="11">
    <source>
        <dbReference type="Proteomes" id="UP000000267"/>
    </source>
</evidence>
<evidence type="ECO:0000256" key="1">
    <source>
        <dbReference type="ARBA" id="ARBA00004141"/>
    </source>
</evidence>
<comment type="function">
    <text evidence="7">Part of the complex catalyzing the transfer of N-acetylglucosamine from UDP-N-acetylglucosamine to phosphatidylinositol, the first step of GPI biosynthesis.</text>
</comment>
<dbReference type="GO" id="GO:0006506">
    <property type="term" value="P:GPI anchor biosynthetic process"/>
    <property type="evidence" value="ECO:0007669"/>
    <property type="project" value="UniProtKB-UniPathway"/>
</dbReference>
<dbReference type="GO" id="GO:0000506">
    <property type="term" value="C:glycosylphosphatidylinositol-N-acetylglucosaminyltransferase (GPI-GnT) complex"/>
    <property type="evidence" value="ECO:0007669"/>
    <property type="project" value="EnsemblFungi"/>
</dbReference>
<evidence type="ECO:0000259" key="9">
    <source>
        <dbReference type="Pfam" id="PF08510"/>
    </source>
</evidence>
<reference evidence="10 11" key="1">
    <citation type="journal article" date="2007" name="Proc. Natl. Acad. Sci. U.S.A.">
        <title>Independent sorting-out of thousands of duplicated gene pairs in two yeast species descended from a whole-genome duplication.</title>
        <authorList>
            <person name="Scannell D.R."/>
            <person name="Frank A.C."/>
            <person name="Conant G.C."/>
            <person name="Byrne K.P."/>
            <person name="Woolfit M."/>
            <person name="Wolfe K.H."/>
        </authorList>
    </citation>
    <scope>NUCLEOTIDE SEQUENCE [LARGE SCALE GENOMIC DNA]</scope>
    <source>
        <strain evidence="11">ATCC 22028 / DSM 70294 / BCRC 21397 / CBS 2163 / NBRC 10782 / NRRL Y-8283 / UCD 57-17</strain>
    </source>
</reference>
<dbReference type="Proteomes" id="UP000000267">
    <property type="component" value="Unassembled WGS sequence"/>
</dbReference>
<organism evidence="11">
    <name type="scientific">Vanderwaltozyma polyspora (strain ATCC 22028 / DSM 70294 / BCRC 21397 / CBS 2163 / NBRC 10782 / NRRL Y-8283 / UCD 57-17)</name>
    <name type="common">Kluyveromyces polysporus</name>
    <dbReference type="NCBI Taxonomy" id="436907"/>
    <lineage>
        <taxon>Eukaryota</taxon>
        <taxon>Fungi</taxon>
        <taxon>Dikarya</taxon>
        <taxon>Ascomycota</taxon>
        <taxon>Saccharomycotina</taxon>
        <taxon>Saccharomycetes</taxon>
        <taxon>Saccharomycetales</taxon>
        <taxon>Saccharomycetaceae</taxon>
        <taxon>Vanderwaltozyma</taxon>
    </lineage>
</organism>
<evidence type="ECO:0000256" key="4">
    <source>
        <dbReference type="ARBA" id="ARBA00022692"/>
    </source>
</evidence>
<dbReference type="InterPro" id="IPR013717">
    <property type="entry name" value="PIG-P"/>
</dbReference>
<comment type="pathway">
    <text evidence="2 7">Glycolipid biosynthesis; glycosylphosphatidylinositol-anchor biosynthesis.</text>
</comment>
<dbReference type="STRING" id="436907.A7TJ93"/>
<dbReference type="GO" id="GO:0017176">
    <property type="term" value="F:phosphatidylinositol N-acetylglucosaminyltransferase activity"/>
    <property type="evidence" value="ECO:0007669"/>
    <property type="project" value="UniProtKB-UniRule"/>
</dbReference>
<dbReference type="OrthoDB" id="690928at2759"/>
<comment type="catalytic activity">
    <reaction evidence="7">
        <text>a 1,2-diacyl-sn-glycero-3-phospho-(1D-myo-inositol) + UDP-N-acetyl-alpha-D-glucosamine = a 6-(N-acetyl-alpha-D-glucosaminyl)-1-(1,2-diacyl-sn-glycero-3-phospho)-1D-myo-inositol + UDP + H(+)</text>
        <dbReference type="Rhea" id="RHEA:14789"/>
        <dbReference type="ChEBI" id="CHEBI:15378"/>
        <dbReference type="ChEBI" id="CHEBI:57265"/>
        <dbReference type="ChEBI" id="CHEBI:57705"/>
        <dbReference type="ChEBI" id="CHEBI:57880"/>
        <dbReference type="ChEBI" id="CHEBI:58223"/>
        <dbReference type="EC" id="2.4.1.198"/>
    </reaction>
</comment>
<dbReference type="FunCoup" id="A7TJ93">
    <property type="interactions" value="54"/>
</dbReference>
<dbReference type="EC" id="2.4.1.198" evidence="7"/>
<dbReference type="PIRSF" id="PIRSF008765">
    <property type="entry name" value="PIG-P_GPI19"/>
    <property type="match status" value="1"/>
</dbReference>
<accession>A7TJ93</accession>